<dbReference type="Pfam" id="PF00015">
    <property type="entry name" value="MCPsignal"/>
    <property type="match status" value="1"/>
</dbReference>
<feature type="compositionally biased region" description="Polar residues" evidence="3">
    <location>
        <begin position="270"/>
        <end position="281"/>
    </location>
</feature>
<dbReference type="PROSITE" id="PS50111">
    <property type="entry name" value="CHEMOTAXIS_TRANSDUC_2"/>
    <property type="match status" value="1"/>
</dbReference>
<dbReference type="PANTHER" id="PTHR32089:SF112">
    <property type="entry name" value="LYSOZYME-LIKE PROTEIN-RELATED"/>
    <property type="match status" value="1"/>
</dbReference>
<feature type="domain" description="Methyl-accepting transducer" evidence="4">
    <location>
        <begin position="84"/>
        <end position="210"/>
    </location>
</feature>
<organism evidence="5 6">
    <name type="scientific">Acidithiobacillus thiooxidans</name>
    <name type="common">Thiobacillus thiooxidans</name>
    <dbReference type="NCBI Taxonomy" id="930"/>
    <lineage>
        <taxon>Bacteria</taxon>
        <taxon>Pseudomonadati</taxon>
        <taxon>Pseudomonadota</taxon>
        <taxon>Acidithiobacillia</taxon>
        <taxon>Acidithiobacillales</taxon>
        <taxon>Acidithiobacillaceae</taxon>
        <taxon>Acidithiobacillus</taxon>
    </lineage>
</organism>
<evidence type="ECO:0000259" key="4">
    <source>
        <dbReference type="PROSITE" id="PS50111"/>
    </source>
</evidence>
<protein>
    <recommendedName>
        <fullName evidence="4">Methyl-accepting transducer domain-containing protein</fullName>
    </recommendedName>
</protein>
<dbReference type="Gene3D" id="1.10.287.950">
    <property type="entry name" value="Methyl-accepting chemotaxis protein"/>
    <property type="match status" value="1"/>
</dbReference>
<dbReference type="EMBL" id="LWRY01000093">
    <property type="protein sequence ID" value="OCX72978.1"/>
    <property type="molecule type" value="Genomic_DNA"/>
</dbReference>
<reference evidence="5" key="1">
    <citation type="journal article" date="2016" name="Int. J. Mol. Sci.">
        <title>Comparative genomics of the extreme acidophile Acidithiobacillus thiooxidans reveals intraspecific divergence and niche adaptation.</title>
        <authorList>
            <person name="Zhang X."/>
            <person name="Feng X."/>
            <person name="Tao J."/>
            <person name="Ma L."/>
            <person name="Xiao Y."/>
            <person name="Liang Y."/>
            <person name="Liu X."/>
            <person name="Yin H."/>
        </authorList>
    </citation>
    <scope>NUCLEOTIDE SEQUENCE [LARGE SCALE GENOMIC DNA]</scope>
    <source>
        <strain evidence="5">DXS-W</strain>
    </source>
</reference>
<feature type="region of interest" description="Disordered" evidence="3">
    <location>
        <begin position="270"/>
        <end position="336"/>
    </location>
</feature>
<feature type="compositionally biased region" description="Polar residues" evidence="3">
    <location>
        <begin position="289"/>
        <end position="323"/>
    </location>
</feature>
<sequence>MKECNELIDEQDCSTHFHSHSDDVCLMKAAMQEHLSVFQTHAEQMMDIPKTFLDWSGEVERVLRDGRREFQNTQDQLQDSNAHLAELIGQMGNVEAVVQQIGETVASFLNNTKTINKLSIQVQEIARQTNLLALNAAIEAARAGEHGRGFAVVADEVKKLAQSSASAAHEIQEASYHIDHGAADLGRTVEQTMCQIQIGNEALETLAEGLGGANMSAHSALKNQDALVDGSHWPLKIVDGLTAFIREATTLPEYISTLFDEVLHRLNIQSTTTDQSDQSPNNFPPDSPIDQTTSVSESCTSGLTQSEPDQSNQTKPDVSSENLENPVEENKNGNHVQAEKIEITHQYSDLFQSGKLMVLVSPLKIISVISVYARSLQKITLRAQSKIKTARRTVRRRTPIGVTGAVFFKRVKHYCLFW</sequence>
<dbReference type="AlphaFoldDB" id="A0A1C2IR80"/>
<dbReference type="Proteomes" id="UP000095008">
    <property type="component" value="Unassembled WGS sequence"/>
</dbReference>
<name>A0A1C2IR80_ACITH</name>
<dbReference type="GO" id="GO:0007165">
    <property type="term" value="P:signal transduction"/>
    <property type="evidence" value="ECO:0007669"/>
    <property type="project" value="UniProtKB-KW"/>
</dbReference>
<evidence type="ECO:0000256" key="3">
    <source>
        <dbReference type="SAM" id="MobiDB-lite"/>
    </source>
</evidence>
<dbReference type="InterPro" id="IPR004089">
    <property type="entry name" value="MCPsignal_dom"/>
</dbReference>
<dbReference type="PANTHER" id="PTHR32089">
    <property type="entry name" value="METHYL-ACCEPTING CHEMOTAXIS PROTEIN MCPB"/>
    <property type="match status" value="1"/>
</dbReference>
<keyword evidence="6" id="KW-1185">Reference proteome</keyword>
<evidence type="ECO:0000256" key="1">
    <source>
        <dbReference type="ARBA" id="ARBA00023224"/>
    </source>
</evidence>
<comment type="caution">
    <text evidence="5">The sequence shown here is derived from an EMBL/GenBank/DDBJ whole genome shotgun (WGS) entry which is preliminary data.</text>
</comment>
<dbReference type="SUPFAM" id="SSF58104">
    <property type="entry name" value="Methyl-accepting chemotaxis protein (MCP) signaling domain"/>
    <property type="match status" value="1"/>
</dbReference>
<dbReference type="SMART" id="SM00283">
    <property type="entry name" value="MA"/>
    <property type="match status" value="1"/>
</dbReference>
<dbReference type="GO" id="GO:0016020">
    <property type="term" value="C:membrane"/>
    <property type="evidence" value="ECO:0007669"/>
    <property type="project" value="InterPro"/>
</dbReference>
<dbReference type="RefSeq" id="WP_065975133.1">
    <property type="nucleotide sequence ID" value="NZ_LWRY01000093.1"/>
</dbReference>
<gene>
    <name evidence="5" type="ORF">A6M23_08685</name>
</gene>
<evidence type="ECO:0000313" key="6">
    <source>
        <dbReference type="Proteomes" id="UP000095008"/>
    </source>
</evidence>
<evidence type="ECO:0000256" key="2">
    <source>
        <dbReference type="PROSITE-ProRule" id="PRU00284"/>
    </source>
</evidence>
<keyword evidence="1 2" id="KW-0807">Transducer</keyword>
<evidence type="ECO:0000313" key="5">
    <source>
        <dbReference type="EMBL" id="OCX72978.1"/>
    </source>
</evidence>
<accession>A0A1C2IR80</accession>
<proteinExistence type="predicted"/>